<dbReference type="Proteomes" id="UP000249720">
    <property type="component" value="Unassembled WGS sequence"/>
</dbReference>
<dbReference type="OrthoDB" id="1122317at2"/>
<dbReference type="InterPro" id="IPR049574">
    <property type="entry name" value="CrtA-like"/>
</dbReference>
<proteinExistence type="predicted"/>
<dbReference type="CDD" id="cd21650">
    <property type="entry name" value="CrtA-like"/>
    <property type="match status" value="1"/>
</dbReference>
<dbReference type="EMBL" id="QKZV01000001">
    <property type="protein sequence ID" value="PZX65929.1"/>
    <property type="molecule type" value="Genomic_DNA"/>
</dbReference>
<evidence type="ECO:0008006" key="3">
    <source>
        <dbReference type="Google" id="ProtNLM"/>
    </source>
</evidence>
<dbReference type="AlphaFoldDB" id="A0A2W7SFG9"/>
<organism evidence="1 2">
    <name type="scientific">Hydrotalea sandarakina</name>
    <dbReference type="NCBI Taxonomy" id="1004304"/>
    <lineage>
        <taxon>Bacteria</taxon>
        <taxon>Pseudomonadati</taxon>
        <taxon>Bacteroidota</taxon>
        <taxon>Chitinophagia</taxon>
        <taxon>Chitinophagales</taxon>
        <taxon>Chitinophagaceae</taxon>
        <taxon>Hydrotalea</taxon>
    </lineage>
</organism>
<sequence length="231" mass="26776">MICFLHIVRYPKKFAFFGLLSMAVFRIPLSFNKQIHFYKLMGCGKNGSFDLQADWRQWAVLTVSKHQNIGNKQVGKFLTLWWKTFRCEILQIALQPIEGHGTWDGKLCMGKLPPKSDYDGPIAVLTRATLFTKKAKRFWQHVNNVSMELKHSPGLILSVGLGEIPWYRGATLSIWKSKDAMRQFAYAQPFHKEVITKTRKENWYKEDMFVRFIPIKSTGTLKGIDPFEGKL</sequence>
<accession>A0A2W7SFG9</accession>
<reference evidence="1 2" key="1">
    <citation type="submission" date="2018-06" db="EMBL/GenBank/DDBJ databases">
        <title>Genomic Encyclopedia of Archaeal and Bacterial Type Strains, Phase II (KMG-II): from individual species to whole genera.</title>
        <authorList>
            <person name="Goeker M."/>
        </authorList>
    </citation>
    <scope>NUCLEOTIDE SEQUENCE [LARGE SCALE GENOMIC DNA]</scope>
    <source>
        <strain evidence="1 2">DSM 23241</strain>
    </source>
</reference>
<protein>
    <recommendedName>
        <fullName evidence="3">Spheroidene monooxygenase</fullName>
    </recommendedName>
</protein>
<name>A0A2W7SFG9_9BACT</name>
<evidence type="ECO:0000313" key="2">
    <source>
        <dbReference type="Proteomes" id="UP000249720"/>
    </source>
</evidence>
<gene>
    <name evidence="1" type="ORF">LX80_00423</name>
</gene>
<keyword evidence="2" id="KW-1185">Reference proteome</keyword>
<comment type="caution">
    <text evidence="1">The sequence shown here is derived from an EMBL/GenBank/DDBJ whole genome shotgun (WGS) entry which is preliminary data.</text>
</comment>
<evidence type="ECO:0000313" key="1">
    <source>
        <dbReference type="EMBL" id="PZX65929.1"/>
    </source>
</evidence>